<keyword evidence="3" id="KW-0804">Transcription</keyword>
<dbReference type="SMART" id="SM00345">
    <property type="entry name" value="HTH_GNTR"/>
    <property type="match status" value="1"/>
</dbReference>
<dbReference type="InterPro" id="IPR036388">
    <property type="entry name" value="WH-like_DNA-bd_sf"/>
</dbReference>
<keyword evidence="2" id="KW-0238">DNA-binding</keyword>
<dbReference type="InterPro" id="IPR000524">
    <property type="entry name" value="Tscrpt_reg_HTH_GntR"/>
</dbReference>
<sequence>MGCVTVYEDLRDLIVSGELDAHERTSELSLAERLGVSRTPVREALQRLDGDGLVYAQGRGVRVRRQAPHELALIYDARAALEGHAVEQAAHRQARGLLLPAALDSLDELADDVDAETRAGRLGAAIRLNKSFHLGVAALAHNPVIVGLLTGLWDQILVSTRQNLGETARVESVAAEHRDILRLVRAGDGAGARSATVAHIARTRLVIRSEEGAL</sequence>
<evidence type="ECO:0000256" key="2">
    <source>
        <dbReference type="ARBA" id="ARBA00023125"/>
    </source>
</evidence>
<dbReference type="GO" id="GO:0043565">
    <property type="term" value="F:sequence-specific DNA binding"/>
    <property type="evidence" value="ECO:0007669"/>
    <property type="project" value="InterPro"/>
</dbReference>
<evidence type="ECO:0000313" key="5">
    <source>
        <dbReference type="EMBL" id="TQM66127.1"/>
    </source>
</evidence>
<reference evidence="5 6" key="1">
    <citation type="submission" date="2019-06" db="EMBL/GenBank/DDBJ databases">
        <title>Sequencing the genomes of 1000 actinobacteria strains.</title>
        <authorList>
            <person name="Klenk H.-P."/>
        </authorList>
    </citation>
    <scope>NUCLEOTIDE SEQUENCE [LARGE SCALE GENOMIC DNA]</scope>
    <source>
        <strain evidence="5 6">DSM 18031</strain>
    </source>
</reference>
<dbReference type="SMART" id="SM00895">
    <property type="entry name" value="FCD"/>
    <property type="match status" value="1"/>
</dbReference>
<dbReference type="PANTHER" id="PTHR43537">
    <property type="entry name" value="TRANSCRIPTIONAL REGULATOR, GNTR FAMILY"/>
    <property type="match status" value="1"/>
</dbReference>
<comment type="caution">
    <text evidence="5">The sequence shown here is derived from an EMBL/GenBank/DDBJ whole genome shotgun (WGS) entry which is preliminary data.</text>
</comment>
<dbReference type="Proteomes" id="UP000318331">
    <property type="component" value="Unassembled WGS sequence"/>
</dbReference>
<dbReference type="Gene3D" id="1.10.10.10">
    <property type="entry name" value="Winged helix-like DNA-binding domain superfamily/Winged helix DNA-binding domain"/>
    <property type="match status" value="1"/>
</dbReference>
<dbReference type="Pfam" id="PF00392">
    <property type="entry name" value="GntR"/>
    <property type="match status" value="1"/>
</dbReference>
<dbReference type="EMBL" id="VFPN01000001">
    <property type="protein sequence ID" value="TQM66127.1"/>
    <property type="molecule type" value="Genomic_DNA"/>
</dbReference>
<gene>
    <name evidence="5" type="ORF">FB466_0955</name>
</gene>
<dbReference type="InterPro" id="IPR011711">
    <property type="entry name" value="GntR_C"/>
</dbReference>
<proteinExistence type="predicted"/>
<dbReference type="PANTHER" id="PTHR43537:SF24">
    <property type="entry name" value="GLUCONATE OPERON TRANSCRIPTIONAL REPRESSOR"/>
    <property type="match status" value="1"/>
</dbReference>
<keyword evidence="6" id="KW-1185">Reference proteome</keyword>
<evidence type="ECO:0000256" key="1">
    <source>
        <dbReference type="ARBA" id="ARBA00023015"/>
    </source>
</evidence>
<dbReference type="SUPFAM" id="SSF48008">
    <property type="entry name" value="GntR ligand-binding domain-like"/>
    <property type="match status" value="1"/>
</dbReference>
<dbReference type="Pfam" id="PF07729">
    <property type="entry name" value="FCD"/>
    <property type="match status" value="1"/>
</dbReference>
<dbReference type="SUPFAM" id="SSF46785">
    <property type="entry name" value="Winged helix' DNA-binding domain"/>
    <property type="match status" value="1"/>
</dbReference>
<keyword evidence="1" id="KW-0805">Transcription regulation</keyword>
<dbReference type="CDD" id="cd07377">
    <property type="entry name" value="WHTH_GntR"/>
    <property type="match status" value="1"/>
</dbReference>
<dbReference type="InterPro" id="IPR008920">
    <property type="entry name" value="TF_FadR/GntR_C"/>
</dbReference>
<dbReference type="AlphaFoldDB" id="A0A543I6C7"/>
<feature type="domain" description="HTH gntR-type" evidence="4">
    <location>
        <begin position="1"/>
        <end position="66"/>
    </location>
</feature>
<organism evidence="5 6">
    <name type="scientific">Klugiella xanthotipulae</name>
    <dbReference type="NCBI Taxonomy" id="244735"/>
    <lineage>
        <taxon>Bacteria</taxon>
        <taxon>Bacillati</taxon>
        <taxon>Actinomycetota</taxon>
        <taxon>Actinomycetes</taxon>
        <taxon>Micrococcales</taxon>
        <taxon>Microbacteriaceae</taxon>
        <taxon>Klugiella</taxon>
    </lineage>
</organism>
<protein>
    <submittedName>
        <fullName evidence="5">GntR family transcriptional regulator</fullName>
    </submittedName>
</protein>
<dbReference type="PRINTS" id="PR00033">
    <property type="entry name" value="HTHASNC"/>
</dbReference>
<name>A0A543I6C7_9MICO</name>
<dbReference type="PROSITE" id="PS50949">
    <property type="entry name" value="HTH_GNTR"/>
    <property type="match status" value="1"/>
</dbReference>
<dbReference type="PRINTS" id="PR00035">
    <property type="entry name" value="HTHGNTR"/>
</dbReference>
<dbReference type="GO" id="GO:0003700">
    <property type="term" value="F:DNA-binding transcription factor activity"/>
    <property type="evidence" value="ECO:0007669"/>
    <property type="project" value="InterPro"/>
</dbReference>
<dbReference type="InterPro" id="IPR000485">
    <property type="entry name" value="AsnC-type_HTH_dom"/>
</dbReference>
<accession>A0A543I6C7</accession>
<dbReference type="Gene3D" id="1.20.120.530">
    <property type="entry name" value="GntR ligand-binding domain-like"/>
    <property type="match status" value="1"/>
</dbReference>
<dbReference type="InterPro" id="IPR036390">
    <property type="entry name" value="WH_DNA-bd_sf"/>
</dbReference>
<evidence type="ECO:0000259" key="4">
    <source>
        <dbReference type="PROSITE" id="PS50949"/>
    </source>
</evidence>
<evidence type="ECO:0000313" key="6">
    <source>
        <dbReference type="Proteomes" id="UP000318331"/>
    </source>
</evidence>
<evidence type="ECO:0000256" key="3">
    <source>
        <dbReference type="ARBA" id="ARBA00023163"/>
    </source>
</evidence>